<dbReference type="GO" id="GO:0000160">
    <property type="term" value="P:phosphorelay signal transduction system"/>
    <property type="evidence" value="ECO:0007669"/>
    <property type="project" value="InterPro"/>
</dbReference>
<accession>A0A1F6XMG6</accession>
<dbReference type="InterPro" id="IPR011006">
    <property type="entry name" value="CheY-like_superfamily"/>
</dbReference>
<evidence type="ECO:0000313" key="5">
    <source>
        <dbReference type="Proteomes" id="UP000178104"/>
    </source>
</evidence>
<evidence type="ECO:0000259" key="3">
    <source>
        <dbReference type="PROSITE" id="PS50110"/>
    </source>
</evidence>
<evidence type="ECO:0000256" key="2">
    <source>
        <dbReference type="PROSITE-ProRule" id="PRU00169"/>
    </source>
</evidence>
<dbReference type="Proteomes" id="UP000178104">
    <property type="component" value="Unassembled WGS sequence"/>
</dbReference>
<dbReference type="Gene3D" id="3.40.50.2300">
    <property type="match status" value="2"/>
</dbReference>
<sequence>MKKILIIEDDVFLGDVLNQKLTSEGFETMLARDGQEGFEQMGSFKPDLVLLDIILPNMNGYEILEAKQKDSALALIPVIIVSNSGQPVEINRALALGVKDYIVKAQFDPEEVLVKVRAQFRKSEELGSPENSLEGVMNQKSNAVSLEGKKIVWVEDDQFLNDIIARKLSSTKCVFFHANEGEEALQIINREMPDIVMLDIILSGIDGFEILRRIKSDPKTKHIPVILLSNLGQESDIEKGKSLGAVRFMIKATVTPNEIIDQITEILASNKKVVYGLPYNNGTQTLSK</sequence>
<feature type="domain" description="Response regulatory" evidence="3">
    <location>
        <begin position="150"/>
        <end position="267"/>
    </location>
</feature>
<gene>
    <name evidence="4" type="ORF">A2917_02275</name>
</gene>
<dbReference type="CDD" id="cd17574">
    <property type="entry name" value="REC_OmpR"/>
    <property type="match status" value="2"/>
</dbReference>
<feature type="modified residue" description="4-aspartylphosphate" evidence="2">
    <location>
        <position position="199"/>
    </location>
</feature>
<evidence type="ECO:0000256" key="1">
    <source>
        <dbReference type="ARBA" id="ARBA00022553"/>
    </source>
</evidence>
<protein>
    <recommendedName>
        <fullName evidence="3">Response regulatory domain-containing protein</fullName>
    </recommendedName>
</protein>
<reference evidence="4 5" key="1">
    <citation type="journal article" date="2016" name="Nat. Commun.">
        <title>Thousands of microbial genomes shed light on interconnected biogeochemical processes in an aquifer system.</title>
        <authorList>
            <person name="Anantharaman K."/>
            <person name="Brown C.T."/>
            <person name="Hug L.A."/>
            <person name="Sharon I."/>
            <person name="Castelle C.J."/>
            <person name="Probst A.J."/>
            <person name="Thomas B.C."/>
            <person name="Singh A."/>
            <person name="Wilkins M.J."/>
            <person name="Karaoz U."/>
            <person name="Brodie E.L."/>
            <person name="Williams K.H."/>
            <person name="Hubbard S.S."/>
            <person name="Banfield J.F."/>
        </authorList>
    </citation>
    <scope>NUCLEOTIDE SEQUENCE [LARGE SCALE GENOMIC DNA]</scope>
</reference>
<dbReference type="PANTHER" id="PTHR44591:SF3">
    <property type="entry name" value="RESPONSE REGULATORY DOMAIN-CONTAINING PROTEIN"/>
    <property type="match status" value="1"/>
</dbReference>
<dbReference type="PROSITE" id="PS50110">
    <property type="entry name" value="RESPONSE_REGULATORY"/>
    <property type="match status" value="2"/>
</dbReference>
<comment type="caution">
    <text evidence="4">The sequence shown here is derived from an EMBL/GenBank/DDBJ whole genome shotgun (WGS) entry which is preliminary data.</text>
</comment>
<dbReference type="InterPro" id="IPR001789">
    <property type="entry name" value="Sig_transdc_resp-reg_receiver"/>
</dbReference>
<dbReference type="SUPFAM" id="SSF52172">
    <property type="entry name" value="CheY-like"/>
    <property type="match status" value="2"/>
</dbReference>
<organism evidence="4 5">
    <name type="scientific">Candidatus Nomurabacteria bacterium RIFCSPLOWO2_01_FULL_42_17</name>
    <dbReference type="NCBI Taxonomy" id="1801780"/>
    <lineage>
        <taxon>Bacteria</taxon>
        <taxon>Candidatus Nomuraibacteriota</taxon>
    </lineage>
</organism>
<dbReference type="EMBL" id="MFVE01000005">
    <property type="protein sequence ID" value="OGI95370.1"/>
    <property type="molecule type" value="Genomic_DNA"/>
</dbReference>
<name>A0A1F6XMG6_9BACT</name>
<dbReference type="Pfam" id="PF00072">
    <property type="entry name" value="Response_reg"/>
    <property type="match status" value="2"/>
</dbReference>
<dbReference type="PANTHER" id="PTHR44591">
    <property type="entry name" value="STRESS RESPONSE REGULATOR PROTEIN 1"/>
    <property type="match status" value="1"/>
</dbReference>
<dbReference type="SMART" id="SM00448">
    <property type="entry name" value="REC"/>
    <property type="match status" value="2"/>
</dbReference>
<keyword evidence="1 2" id="KW-0597">Phosphoprotein</keyword>
<evidence type="ECO:0000313" key="4">
    <source>
        <dbReference type="EMBL" id="OGI95370.1"/>
    </source>
</evidence>
<feature type="modified residue" description="4-aspartylphosphate" evidence="2">
    <location>
        <position position="52"/>
    </location>
</feature>
<dbReference type="AlphaFoldDB" id="A0A1F6XMG6"/>
<dbReference type="InterPro" id="IPR050595">
    <property type="entry name" value="Bact_response_regulator"/>
</dbReference>
<proteinExistence type="predicted"/>
<feature type="domain" description="Response regulatory" evidence="3">
    <location>
        <begin position="3"/>
        <end position="119"/>
    </location>
</feature>
<dbReference type="STRING" id="1801780.A2917_02275"/>